<dbReference type="Pfam" id="PF04101">
    <property type="entry name" value="Glyco_tran_28_C"/>
    <property type="match status" value="1"/>
</dbReference>
<dbReference type="SUPFAM" id="SSF53756">
    <property type="entry name" value="UDP-Glycosyltransferase/glycogen phosphorylase"/>
    <property type="match status" value="1"/>
</dbReference>
<comment type="caution">
    <text evidence="2">The sequence shown here is derived from an EMBL/GenBank/DDBJ whole genome shotgun (WGS) entry which is preliminary data.</text>
</comment>
<organism evidence="2 3">
    <name type="scientific">Pelomonas lactea</name>
    <dbReference type="NCBI Taxonomy" id="3299030"/>
    <lineage>
        <taxon>Bacteria</taxon>
        <taxon>Pseudomonadati</taxon>
        <taxon>Pseudomonadota</taxon>
        <taxon>Betaproteobacteria</taxon>
        <taxon>Burkholderiales</taxon>
        <taxon>Sphaerotilaceae</taxon>
        <taxon>Roseateles</taxon>
    </lineage>
</organism>
<evidence type="ECO:0000313" key="2">
    <source>
        <dbReference type="EMBL" id="MFG6462078.1"/>
    </source>
</evidence>
<protein>
    <submittedName>
        <fullName evidence="2">Glycosyltransferase</fullName>
    </submittedName>
</protein>
<gene>
    <name evidence="2" type="ORF">ACG04Q_10905</name>
</gene>
<dbReference type="RefSeq" id="WP_394510950.1">
    <property type="nucleotide sequence ID" value="NZ_JBIGHX010000003.1"/>
</dbReference>
<dbReference type="PANTHER" id="PTHR21015:SF22">
    <property type="entry name" value="GLYCOSYLTRANSFERASE"/>
    <property type="match status" value="1"/>
</dbReference>
<evidence type="ECO:0000259" key="1">
    <source>
        <dbReference type="Pfam" id="PF04101"/>
    </source>
</evidence>
<dbReference type="PANTHER" id="PTHR21015">
    <property type="entry name" value="UDP-N-ACETYLGLUCOSAMINE--N-ACETYLMURAMYL-(PENTAPEPTIDE) PYROPHOSPHORYL-UNDECAPRENOL N-ACETYLGLUCOSAMINE TRANSFERASE 1"/>
    <property type="match status" value="1"/>
</dbReference>
<accession>A0ABW7GJE9</accession>
<dbReference type="InterPro" id="IPR007235">
    <property type="entry name" value="Glyco_trans_28_C"/>
</dbReference>
<dbReference type="Proteomes" id="UP001606302">
    <property type="component" value="Unassembled WGS sequence"/>
</dbReference>
<sequence>MARYAFIWELGGAYGHLGRMIPVARALQQRGHEVVFIIRELVEAERLLGPHGFKWYQAPLWVGRVMNLPDPLSLPELLMGVGFLDPPALLGMCRAWRNLLAALQVDALLFDYAPTAVLASRGLGLPGINLANGFQVPPATRPLPPLRWWQKPPPPARLLDSEQQVLSVANQVLYELGAPPVEGVLDILSGGADVFATFAALDHYPGRVGGHFVGPIYALGRGEAVHWPPKGALKVFAYLKPDYGGLDALLAVLAGLDARVLVHIPGVAKRTVEKFSSDHLWISRQPLDIEQARHGCDVAVLHAGVSTVCAMLLAGKPLLLFPQQLEQTMFARGVEALGAAVVIPEAAAGQFPRLVKRALADATLQAAAQAFAASHAGFDQVDAIRAVADRCEALLVPV</sequence>
<feature type="domain" description="Glycosyl transferase family 28 C-terminal" evidence="1">
    <location>
        <begin position="289"/>
        <end position="368"/>
    </location>
</feature>
<keyword evidence="3" id="KW-1185">Reference proteome</keyword>
<dbReference type="Gene3D" id="3.40.50.2000">
    <property type="entry name" value="Glycogen Phosphorylase B"/>
    <property type="match status" value="2"/>
</dbReference>
<evidence type="ECO:0000313" key="3">
    <source>
        <dbReference type="Proteomes" id="UP001606302"/>
    </source>
</evidence>
<proteinExistence type="predicted"/>
<reference evidence="2 3" key="1">
    <citation type="submission" date="2024-08" db="EMBL/GenBank/DDBJ databases">
        <authorList>
            <person name="Lu H."/>
        </authorList>
    </citation>
    <scope>NUCLEOTIDE SEQUENCE [LARGE SCALE GENOMIC DNA]</scope>
    <source>
        <strain evidence="2 3">DXS20W</strain>
    </source>
</reference>
<dbReference type="EMBL" id="JBIGHX010000003">
    <property type="protein sequence ID" value="MFG6462078.1"/>
    <property type="molecule type" value="Genomic_DNA"/>
</dbReference>
<name>A0ABW7GJE9_9BURK</name>